<dbReference type="EMBL" id="BMAO01012942">
    <property type="protein sequence ID" value="GFQ85073.1"/>
    <property type="molecule type" value="Genomic_DNA"/>
</dbReference>
<feature type="domain" description="Peptidase A2" evidence="1">
    <location>
        <begin position="60"/>
        <end position="97"/>
    </location>
</feature>
<proteinExistence type="predicted"/>
<dbReference type="GO" id="GO:0004190">
    <property type="term" value="F:aspartic-type endopeptidase activity"/>
    <property type="evidence" value="ECO:0007669"/>
    <property type="project" value="InterPro"/>
</dbReference>
<sequence length="232" mass="25739">MTNLRHLVDTSDEVLRGLKALGTEANRDPWLIQILMQKLDAETKRLQKFFYISEGSSFLFRALMDSGSESSFISENAINILGLKRCTDKLSLSGISGIQAGTTRGSGISLADEDFSRPSECDVILGSDCFSSILRNGRIIGSKGQPIAQSTIFGWVVAGKIQGNCKSPFRQSHLIRVENESNIDSILQQFSQTEELSIKKLSLSKEEFCENPFKGTFKINNEGRFGIKLLYL</sequence>
<reference evidence="2" key="1">
    <citation type="submission" date="2020-07" db="EMBL/GenBank/DDBJ databases">
        <title>Multicomponent nature underlies the extraordinary mechanical properties of spider dragline silk.</title>
        <authorList>
            <person name="Kono N."/>
            <person name="Nakamura H."/>
            <person name="Mori M."/>
            <person name="Yoshida Y."/>
            <person name="Ohtoshi R."/>
            <person name="Malay A.D."/>
            <person name="Moran D.A.P."/>
            <person name="Tomita M."/>
            <person name="Numata K."/>
            <person name="Arakawa K."/>
        </authorList>
    </citation>
    <scope>NUCLEOTIDE SEQUENCE</scope>
</reference>
<evidence type="ECO:0000313" key="3">
    <source>
        <dbReference type="Proteomes" id="UP000887116"/>
    </source>
</evidence>
<evidence type="ECO:0000313" key="2">
    <source>
        <dbReference type="EMBL" id="GFQ85073.1"/>
    </source>
</evidence>
<dbReference type="PROSITE" id="PS50175">
    <property type="entry name" value="ASP_PROT_RETROV"/>
    <property type="match status" value="1"/>
</dbReference>
<dbReference type="InterPro" id="IPR001995">
    <property type="entry name" value="Peptidase_A2_cat"/>
</dbReference>
<dbReference type="Proteomes" id="UP000887116">
    <property type="component" value="Unassembled WGS sequence"/>
</dbReference>
<keyword evidence="3" id="KW-1185">Reference proteome</keyword>
<dbReference type="OrthoDB" id="6429609at2759"/>
<accession>A0A8X6FNT3</accession>
<gene>
    <name evidence="2" type="primary">AVEN_72478_1</name>
    <name evidence="2" type="ORF">TNCT_568511</name>
</gene>
<dbReference type="GO" id="GO:0006508">
    <property type="term" value="P:proteolysis"/>
    <property type="evidence" value="ECO:0007669"/>
    <property type="project" value="InterPro"/>
</dbReference>
<comment type="caution">
    <text evidence="2">The sequence shown here is derived from an EMBL/GenBank/DDBJ whole genome shotgun (WGS) entry which is preliminary data.</text>
</comment>
<organism evidence="2 3">
    <name type="scientific">Trichonephila clavata</name>
    <name type="common">Joro spider</name>
    <name type="synonym">Nephila clavata</name>
    <dbReference type="NCBI Taxonomy" id="2740835"/>
    <lineage>
        <taxon>Eukaryota</taxon>
        <taxon>Metazoa</taxon>
        <taxon>Ecdysozoa</taxon>
        <taxon>Arthropoda</taxon>
        <taxon>Chelicerata</taxon>
        <taxon>Arachnida</taxon>
        <taxon>Araneae</taxon>
        <taxon>Araneomorphae</taxon>
        <taxon>Entelegynae</taxon>
        <taxon>Araneoidea</taxon>
        <taxon>Nephilidae</taxon>
        <taxon>Trichonephila</taxon>
    </lineage>
</organism>
<name>A0A8X6FNT3_TRICU</name>
<protein>
    <submittedName>
        <fullName evidence="2">DUF1758 domain-containing protein</fullName>
    </submittedName>
</protein>
<dbReference type="Pfam" id="PF03564">
    <property type="entry name" value="DUF1759"/>
    <property type="match status" value="1"/>
</dbReference>
<dbReference type="InterPro" id="IPR005312">
    <property type="entry name" value="DUF1759"/>
</dbReference>
<evidence type="ECO:0000259" key="1">
    <source>
        <dbReference type="PROSITE" id="PS50175"/>
    </source>
</evidence>
<dbReference type="AlphaFoldDB" id="A0A8X6FNT3"/>